<feature type="region of interest" description="Disordered" evidence="6">
    <location>
        <begin position="1"/>
        <end position="25"/>
    </location>
</feature>
<dbReference type="PROSITE" id="PS00073">
    <property type="entry name" value="ACYL_COA_DH_2"/>
    <property type="match status" value="1"/>
</dbReference>
<dbReference type="InterPro" id="IPR009075">
    <property type="entry name" value="AcylCo_DH/oxidase_C"/>
</dbReference>
<keyword evidence="4 5" id="KW-0274">FAD</keyword>
<dbReference type="Gene3D" id="6.10.250.600">
    <property type="match status" value="1"/>
</dbReference>
<keyword evidence="5" id="KW-0560">Oxidoreductase</keyword>
<name>A0A1B4Y9R3_MYCUL</name>
<comment type="similarity">
    <text evidence="2 5">Belongs to the acyl-CoA dehydrogenase family.</text>
</comment>
<evidence type="ECO:0000313" key="11">
    <source>
        <dbReference type="Proteomes" id="UP000218067"/>
    </source>
</evidence>
<organism evidence="10 11">
    <name type="scientific">Mycobacterium ulcerans subsp. shinshuense</name>
    <dbReference type="NCBI Taxonomy" id="1124626"/>
    <lineage>
        <taxon>Bacteria</taxon>
        <taxon>Bacillati</taxon>
        <taxon>Actinomycetota</taxon>
        <taxon>Actinomycetes</taxon>
        <taxon>Mycobacteriales</taxon>
        <taxon>Mycobacteriaceae</taxon>
        <taxon>Mycobacterium</taxon>
        <taxon>Mycobacterium ulcerans group</taxon>
    </lineage>
</organism>
<dbReference type="Pfam" id="PF02770">
    <property type="entry name" value="Acyl-CoA_dh_M"/>
    <property type="match status" value="1"/>
</dbReference>
<dbReference type="Pfam" id="PF00441">
    <property type="entry name" value="Acyl-CoA_dh_1"/>
    <property type="match status" value="1"/>
</dbReference>
<dbReference type="SUPFAM" id="SSF47203">
    <property type="entry name" value="Acyl-CoA dehydrogenase C-terminal domain-like"/>
    <property type="match status" value="1"/>
</dbReference>
<reference evidence="10 11" key="1">
    <citation type="submission" date="2016-08" db="EMBL/GenBank/DDBJ databases">
        <title>Complete genome sequence of Mycobacterium shinshuense, a subspecies of M. ulcerans.</title>
        <authorList>
            <person name="Yoshida M."/>
            <person name="Ogura Y."/>
            <person name="Hayashi T."/>
            <person name="Hoshino Y."/>
        </authorList>
    </citation>
    <scope>NUCLEOTIDE SEQUENCE [LARGE SCALE GENOMIC DNA]</scope>
    <source>
        <strain evidence="11">ATCC 33728</strain>
    </source>
</reference>
<evidence type="ECO:0000313" key="10">
    <source>
        <dbReference type="EMBL" id="BAV43801.1"/>
    </source>
</evidence>
<evidence type="ECO:0000256" key="1">
    <source>
        <dbReference type="ARBA" id="ARBA00001974"/>
    </source>
</evidence>
<feature type="domain" description="Acyl-CoA dehydrogenase/oxidase C-terminal" evidence="7">
    <location>
        <begin position="316"/>
        <end position="468"/>
    </location>
</feature>
<evidence type="ECO:0000256" key="3">
    <source>
        <dbReference type="ARBA" id="ARBA00022630"/>
    </source>
</evidence>
<dbReference type="PANTHER" id="PTHR42707:SF2">
    <property type="entry name" value="ACD11 DEHYDROGENASE"/>
    <property type="match status" value="1"/>
</dbReference>
<sequence>MSQRDGEYETEGVDRLPFSTPEKAQRYQTESYRGAVGLNWYLTDPTLRSTVAYYLQPDELAVVEPHLIRTGELMGGAVARWAEETDRDPPRLQRYDRWGHDVSRIVMPASFTQSKRAVLHAQAALRDEARGAGMRPTVALFAANYLLNQADIGMGCALGTGAGMVQSLVAAFAPADVRDHVLAKFDSGEWAGETAQLLTERTGGSDLGALETTATRDGDSWRLNGFKWFASNCAGQAFVVLAKPEGAPDTTRGVANFLVLRTRRDGSRNGVRVRRVKDKLGTRSVASGEVEFVDAEAFLLSEEPSGPQSQAGPSGGRGLARMMELTNAARLGIASFALGNARRALVESLCYARQRRAFGGALIDKPLMRRKLAELIVDVEAAQTLVFDGLGVANHRQPRTIRQRIAVPVTKLKVCRLGISAASDAIEIHGGNGYVENWPVARLLRDAQVNTIWEGPDNILCLDVRRGIEQTSAHETLLARLRDAVSVADHDDTTRLVEARIDDLDAAITAWTKLDRRLGEARLFPLTQFMGGVYAGALLIERAAWEREVNGTDRATLVARLYAERYLADRGPLRGIDADSGEALDRFGDLAGLRRCCLAGL</sequence>
<evidence type="ECO:0000259" key="8">
    <source>
        <dbReference type="Pfam" id="PF02770"/>
    </source>
</evidence>
<evidence type="ECO:0000256" key="5">
    <source>
        <dbReference type="RuleBase" id="RU362125"/>
    </source>
</evidence>
<dbReference type="AlphaFoldDB" id="A0A1B4Y9R3"/>
<dbReference type="InterPro" id="IPR006091">
    <property type="entry name" value="Acyl-CoA_Oxase/DH_mid-dom"/>
</dbReference>
<evidence type="ECO:0000256" key="6">
    <source>
        <dbReference type="SAM" id="MobiDB-lite"/>
    </source>
</evidence>
<dbReference type="Gene3D" id="2.40.110.20">
    <property type="match status" value="1"/>
</dbReference>
<dbReference type="Gene3D" id="1.20.140.10">
    <property type="entry name" value="Butyryl-CoA Dehydrogenase, subunit A, domain 3"/>
    <property type="match status" value="1"/>
</dbReference>
<proteinExistence type="inferred from homology"/>
<dbReference type="InterPro" id="IPR041504">
    <property type="entry name" value="AidB_N"/>
</dbReference>
<dbReference type="RefSeq" id="WP_096372180.1">
    <property type="nucleotide sequence ID" value="NZ_AP017624.1"/>
</dbReference>
<dbReference type="EMBL" id="AP017624">
    <property type="protein sequence ID" value="BAV43801.1"/>
    <property type="molecule type" value="Genomic_DNA"/>
</dbReference>
<feature type="domain" description="Acyl-CoA oxidase/dehydrogenase middle" evidence="8">
    <location>
        <begin position="196"/>
        <end position="294"/>
    </location>
</feature>
<evidence type="ECO:0000256" key="2">
    <source>
        <dbReference type="ARBA" id="ARBA00009347"/>
    </source>
</evidence>
<keyword evidence="3 5" id="KW-0285">Flavoprotein</keyword>
<dbReference type="InterPro" id="IPR006089">
    <property type="entry name" value="Acyl-CoA_DH_CS"/>
</dbReference>
<feature type="domain" description="Adaptive response protein AidB N-terminal" evidence="9">
    <location>
        <begin position="37"/>
        <end position="170"/>
    </location>
</feature>
<dbReference type="SUPFAM" id="SSF56645">
    <property type="entry name" value="Acyl-CoA dehydrogenase NM domain-like"/>
    <property type="match status" value="1"/>
</dbReference>
<dbReference type="Proteomes" id="UP000218067">
    <property type="component" value="Chromosome"/>
</dbReference>
<evidence type="ECO:0000259" key="9">
    <source>
        <dbReference type="Pfam" id="PF18158"/>
    </source>
</evidence>
<gene>
    <name evidence="10" type="primary">fadE35</name>
    <name evidence="10" type="ORF">SHTP_4965</name>
</gene>
<dbReference type="InterPro" id="IPR009100">
    <property type="entry name" value="AcylCoA_DH/oxidase_NM_dom_sf"/>
</dbReference>
<dbReference type="GeneID" id="93439512"/>
<dbReference type="Pfam" id="PF18158">
    <property type="entry name" value="AidB_N"/>
    <property type="match status" value="1"/>
</dbReference>
<protein>
    <submittedName>
        <fullName evidence="10">Acyl-CoA dehydrogenase</fullName>
    </submittedName>
</protein>
<comment type="cofactor">
    <cofactor evidence="1 5">
        <name>FAD</name>
        <dbReference type="ChEBI" id="CHEBI:57692"/>
    </cofactor>
</comment>
<dbReference type="InterPro" id="IPR052904">
    <property type="entry name" value="Acyl-CoA_dehydrogenase-like"/>
</dbReference>
<accession>A0A1B4Y9R3</accession>
<dbReference type="PANTHER" id="PTHR42707">
    <property type="entry name" value="ACYL-COA DEHYDROGENASE"/>
    <property type="match status" value="1"/>
</dbReference>
<evidence type="ECO:0000256" key="4">
    <source>
        <dbReference type="ARBA" id="ARBA00022827"/>
    </source>
</evidence>
<dbReference type="GO" id="GO:0003995">
    <property type="term" value="F:acyl-CoA dehydrogenase activity"/>
    <property type="evidence" value="ECO:0007669"/>
    <property type="project" value="InterPro"/>
</dbReference>
<dbReference type="InterPro" id="IPR036250">
    <property type="entry name" value="AcylCo_DH-like_C"/>
</dbReference>
<evidence type="ECO:0000259" key="7">
    <source>
        <dbReference type="Pfam" id="PF00441"/>
    </source>
</evidence>